<reference evidence="1" key="1">
    <citation type="submission" date="2020-03" db="EMBL/GenBank/DDBJ databases">
        <title>The deep terrestrial virosphere.</title>
        <authorList>
            <person name="Holmfeldt K."/>
            <person name="Nilsson E."/>
            <person name="Simone D."/>
            <person name="Lopez-Fernandez M."/>
            <person name="Wu X."/>
            <person name="de Brujin I."/>
            <person name="Lundin D."/>
            <person name="Andersson A."/>
            <person name="Bertilsson S."/>
            <person name="Dopson M."/>
        </authorList>
    </citation>
    <scope>NUCLEOTIDE SEQUENCE</scope>
    <source>
        <strain evidence="1">MM415B02077</strain>
    </source>
</reference>
<name>A0A6M3KY06_9ZZZZ</name>
<gene>
    <name evidence="1" type="ORF">MM415B02077_0002</name>
</gene>
<protein>
    <submittedName>
        <fullName evidence="1">Uncharacterized protein</fullName>
    </submittedName>
</protein>
<sequence length="133" mass="14356">MASVDILFDIAGEFETTDATELARVNRFLAYAASRMCASAFGTQYQLAACYLAAHMLRRAAETAAGSGGSGPLTSEKVRDTTWTFGAPSMAMTLGEYSLAGTPYGIEFMAIRESLALKPFIMDVTWGTMEVVW</sequence>
<dbReference type="InterPro" id="IPR025127">
    <property type="entry name" value="DUF4054"/>
</dbReference>
<evidence type="ECO:0000313" key="1">
    <source>
        <dbReference type="EMBL" id="QJA86461.1"/>
    </source>
</evidence>
<accession>A0A6M3KY06</accession>
<dbReference type="AlphaFoldDB" id="A0A6M3KY06"/>
<dbReference type="Pfam" id="PF13262">
    <property type="entry name" value="DUF4054"/>
    <property type="match status" value="1"/>
</dbReference>
<organism evidence="1">
    <name type="scientific">viral metagenome</name>
    <dbReference type="NCBI Taxonomy" id="1070528"/>
    <lineage>
        <taxon>unclassified sequences</taxon>
        <taxon>metagenomes</taxon>
        <taxon>organismal metagenomes</taxon>
    </lineage>
</organism>
<dbReference type="EMBL" id="MT142636">
    <property type="protein sequence ID" value="QJA86461.1"/>
    <property type="molecule type" value="Genomic_DNA"/>
</dbReference>
<proteinExistence type="predicted"/>